<dbReference type="InterPro" id="IPR032302">
    <property type="entry name" value="THOC2_N"/>
</dbReference>
<proteinExistence type="inferred from homology"/>
<dbReference type="EMBL" id="JARBJD010000123">
    <property type="protein sequence ID" value="KAK2951180.1"/>
    <property type="molecule type" value="Genomic_DNA"/>
</dbReference>
<evidence type="ECO:0000256" key="1">
    <source>
        <dbReference type="ARBA" id="ARBA00004123"/>
    </source>
</evidence>
<comment type="subcellular location">
    <subcellularLocation>
        <location evidence="1">Nucleus</location>
    </subcellularLocation>
</comment>
<keyword evidence="4" id="KW-0539">Nucleus</keyword>
<feature type="compositionally biased region" description="Polar residues" evidence="5">
    <location>
        <begin position="1580"/>
        <end position="1610"/>
    </location>
</feature>
<comment type="similarity">
    <text evidence="2">Belongs to the THOC2 family.</text>
</comment>
<evidence type="ECO:0000256" key="4">
    <source>
        <dbReference type="ARBA" id="ARBA00023242"/>
    </source>
</evidence>
<dbReference type="Proteomes" id="UP001281761">
    <property type="component" value="Unassembled WGS sequence"/>
</dbReference>
<dbReference type="PANTHER" id="PTHR21597:SF0">
    <property type="entry name" value="THO COMPLEX SUBUNIT 2"/>
    <property type="match status" value="1"/>
</dbReference>
<keyword evidence="10" id="KW-1185">Reference proteome</keyword>
<name>A0ABQ9XIZ9_9EUKA</name>
<evidence type="ECO:0000259" key="6">
    <source>
        <dbReference type="Pfam" id="PF11262"/>
    </source>
</evidence>
<feature type="compositionally biased region" description="Basic and acidic residues" evidence="5">
    <location>
        <begin position="1453"/>
        <end position="1489"/>
    </location>
</feature>
<sequence>MLINSKIYRMQTKGSFASTLTSISQFQRSLKIIKIYRLVHGKLQKFSTHYFFTQQQFNLLHESNEGYSKLILLLSDQKSHSDIPLSKTTILNLVGYYKLDPSRIVCLLFNAIEFVLKTTFDNPIVRRTQSSIFTHSFDESNANAFSNSLKCFTELLHQFTTPNLLKLLSFYLSQQRGPIGSEEATTDNKFYPHSVYRLLSFLILSGIVSLQSVLSLISPSFEVCASVLTASLKDVRFGSVHQEPTTTLIPQPIKPVSDDHEFRHDEPETAVSPIIPNPMPSPTPTTVAPPQNPLGCADPNSFVPFFEIQGTLHPINLATSLVEMGATQFALDQIIYPIVECGGIVEVQGMMGDNPIIKQIATGQGEDESDVVHDEDGEIDDETEFIKTARAILTAPTSSPITPQTQRLIGSCHPSTQPLIDTTLRETLIFQVEHILFLFAQGQNDSTIPRSLRFTLTSPLHKSLEQYRQILHHSHHFALNAPTQEPTAVLCSLFPLLTQLGPLLSTNISTFEKVCLFIAAWLDFHNLTEITTETIQNQTLVMTSVDGVSVGEICSKIILLLVDVFFPALSLAVSTVSLTTAVWEVLRHFSALSRHAIYSKVCISSFHSPLLAKNTYLIEAELKKARRRISTSTVATVGKILTRLSLGNPFLVMAITFSTISAYPNFIRLLFDSLSSAPSLVWDTVSFVLLHNLNTSSQTVTKFFRTFTINGPAIMNIARFVGLACRDHSELEIAPLLQFVARECLKGNGECSVILSEIMKTACHIVPPDSIKPTAMHASQLLISDFQSQLMNESRQSSFKVASFQNALFAVLQKYTLGKKAHMDVLIRSLNATQLWDEMFVGLCRVVEKCEKLDELKDNIFELSGDEGSRMERMRQTSEDRDNTHDILLQYISFHHIALTNDLIEGPQKTFSFERLAHLLEQSPYPLVMKWLYPHLSPIVTQAPLTQPSPDAPSLTSFCHSFFDRSVWKVVPVSLFTLFWSLGLGDVYNPTKEYRSVKKKLTDSITEMRSKSNARDIDVSTRTAFKQLIPDYQQKISKVASDETSQRAHIDTFINNLSATDIFPDMTKEEVSSTPFIQMFFKLCIFPRISLSENDAFYAAEFLRIVGRASDKFSFYSVCAELVRLVCAMLPFSSSEESVRLGVFVARIFHGIESKAGHLTTSKQVQQSSSQSSEREEGKVDERKDVFFSVLREMASLIEQHLLPMLSLSNLNMAKLGLFFLSQISRHFPSTPKCYNTTIEKLDQFPSDGRKDVYTLAQSYRGVIMAESIGHEIEEAKMDIIREERRKKEEEEEEKKQKEKEEERKRLKAKEAERKSKEKEEERKRQRERDEERRKPQEDEKKVTEKPQDHSKEEEKKKEPPRIEKVKREESTKLNKDDRRDERKEDDRHSHHNSRDRRLSPSRRDRKDDDRHERRDKQIDRQYPDKFSRNERGSEIYPNDVGKGILPTPARSTDPKGEAPQRRQEAPRQPERKTEQPKVEPPKQPEKKTVPTQPSPTPEVKREPLIAPKVPAKSLDEEIRTGMKRSLKDIEDPNIDRPKPVRRLEEPSDTRHRVVETRPPADRQPKPQSPHSKVEPERPAQTTSIKLTPPSFHSQTTDPTQNRNQVNQGMTDRRQQLDWRRDDSRDPRNRRNGSYQRSYQQGYNQRR</sequence>
<feature type="domain" description="THO complex subunit 2 N-terminal" evidence="8">
    <location>
        <begin position="39"/>
        <end position="232"/>
    </location>
</feature>
<dbReference type="Pfam" id="PF11262">
    <property type="entry name" value="Tho2"/>
    <property type="match status" value="1"/>
</dbReference>
<feature type="region of interest" description="Disordered" evidence="5">
    <location>
        <begin position="1285"/>
        <end position="1647"/>
    </location>
</feature>
<evidence type="ECO:0000256" key="3">
    <source>
        <dbReference type="ARBA" id="ARBA00019596"/>
    </source>
</evidence>
<feature type="domain" description="THO complex subunitTHOC2 C-terminal" evidence="6">
    <location>
        <begin position="968"/>
        <end position="1262"/>
    </location>
</feature>
<feature type="compositionally biased region" description="Basic and acidic residues" evidence="5">
    <location>
        <begin position="1396"/>
        <end position="1434"/>
    </location>
</feature>
<dbReference type="Pfam" id="PF11732">
    <property type="entry name" value="Thoc2"/>
    <property type="match status" value="1"/>
</dbReference>
<accession>A0ABQ9XIZ9</accession>
<organism evidence="9 10">
    <name type="scientific">Blattamonas nauphoetae</name>
    <dbReference type="NCBI Taxonomy" id="2049346"/>
    <lineage>
        <taxon>Eukaryota</taxon>
        <taxon>Metamonada</taxon>
        <taxon>Preaxostyla</taxon>
        <taxon>Oxymonadida</taxon>
        <taxon>Blattamonas</taxon>
    </lineage>
</organism>
<feature type="domain" description="THO complex subunitTHOC2 N-terminal" evidence="7">
    <location>
        <begin position="641"/>
        <end position="699"/>
    </location>
</feature>
<protein>
    <recommendedName>
        <fullName evidence="3">THO complex subunit 2</fullName>
    </recommendedName>
</protein>
<dbReference type="InterPro" id="IPR040007">
    <property type="entry name" value="Tho2"/>
</dbReference>
<dbReference type="PANTHER" id="PTHR21597">
    <property type="entry name" value="THO2 PROTEIN"/>
    <property type="match status" value="1"/>
</dbReference>
<comment type="caution">
    <text evidence="9">The sequence shown here is derived from an EMBL/GenBank/DDBJ whole genome shotgun (WGS) entry which is preliminary data.</text>
</comment>
<dbReference type="InterPro" id="IPR021418">
    <property type="entry name" value="THO_THOC2_C"/>
</dbReference>
<feature type="compositionally biased region" description="Basic and acidic residues" evidence="5">
    <location>
        <begin position="1514"/>
        <end position="1565"/>
    </location>
</feature>
<feature type="compositionally biased region" description="Basic and acidic residues" evidence="5">
    <location>
        <begin position="1285"/>
        <end position="1389"/>
    </location>
</feature>
<dbReference type="InterPro" id="IPR021726">
    <property type="entry name" value="THO_THOC2_N"/>
</dbReference>
<evidence type="ECO:0000259" key="7">
    <source>
        <dbReference type="Pfam" id="PF11732"/>
    </source>
</evidence>
<evidence type="ECO:0000256" key="2">
    <source>
        <dbReference type="ARBA" id="ARBA00007857"/>
    </source>
</evidence>
<evidence type="ECO:0000313" key="10">
    <source>
        <dbReference type="Proteomes" id="UP001281761"/>
    </source>
</evidence>
<gene>
    <name evidence="9" type="ORF">BLNAU_13918</name>
</gene>
<feature type="compositionally biased region" description="Polar residues" evidence="5">
    <location>
        <begin position="1632"/>
        <end position="1647"/>
    </location>
</feature>
<evidence type="ECO:0000259" key="8">
    <source>
        <dbReference type="Pfam" id="PF16134"/>
    </source>
</evidence>
<evidence type="ECO:0000313" key="9">
    <source>
        <dbReference type="EMBL" id="KAK2951180.1"/>
    </source>
</evidence>
<reference evidence="9 10" key="1">
    <citation type="journal article" date="2022" name="bioRxiv">
        <title>Genomics of Preaxostyla Flagellates Illuminates Evolutionary Transitions and the Path Towards Mitochondrial Loss.</title>
        <authorList>
            <person name="Novak L.V.F."/>
            <person name="Treitli S.C."/>
            <person name="Pyrih J."/>
            <person name="Halakuc P."/>
            <person name="Pipaliya S.V."/>
            <person name="Vacek V."/>
            <person name="Brzon O."/>
            <person name="Soukal P."/>
            <person name="Eme L."/>
            <person name="Dacks J.B."/>
            <person name="Karnkowska A."/>
            <person name="Elias M."/>
            <person name="Hampl V."/>
        </authorList>
    </citation>
    <scope>NUCLEOTIDE SEQUENCE [LARGE SCALE GENOMIC DNA]</scope>
    <source>
        <strain evidence="9">NAU3</strain>
        <tissue evidence="9">Gut</tissue>
    </source>
</reference>
<feature type="compositionally biased region" description="Basic and acidic residues" evidence="5">
    <location>
        <begin position="1611"/>
        <end position="1629"/>
    </location>
</feature>
<evidence type="ECO:0000256" key="5">
    <source>
        <dbReference type="SAM" id="MobiDB-lite"/>
    </source>
</evidence>
<feature type="domain" description="THO complex subunit 2 N-terminal" evidence="8">
    <location>
        <begin position="555"/>
        <end position="637"/>
    </location>
</feature>
<dbReference type="Pfam" id="PF16134">
    <property type="entry name" value="THOC2_N"/>
    <property type="match status" value="2"/>
</dbReference>